<evidence type="ECO:0000313" key="3">
    <source>
        <dbReference type="Proteomes" id="UP000011761"/>
    </source>
</evidence>
<dbReference type="OMA" id="GGWLFND"/>
<sequence length="924" mass="100206">METPHTVASLPKPLDALNGKVQAAQVYGIRAGRKRKRHEIAVGIDGEGVNVYNVQNQSLVTSYALPPQAYLCSPPCSIYVKAGRNAVAQRRTYLALRDGPNDRKRRFVCLVDENQTERDDEVAHIGPIKHEYRLADAEIAGINVVAASTDNADALLVLVTYEDGRVACMTEDLSATVWEHTEQDNLRVVYVAVTDSDTARKGLLTGRGDVLAALDNAVTGNAKAQPLLCRIVRLNDRRVLQLFRLRIQSRDRLQARPDSLQLLTSYDLTSTETGHLGNDTALFDLHAASGKLYQLSCGKFTLFDLTSIIPRAILKKGDGTDPVLSVARLGGATVLAVYKHQAITYETTYGSAVASVSLASSGHGASAGEKRKRTDEDSVQIAFQAVACYQDIGLVVGLRGVELIGIQLREVLRGTKRAKATLIDVLERGVGTTAVRAAGSAAKRVQRADQFEDWQSKVGVACEGNDNDMLESLVAKVLKLEGEVLKGTCDHGPIAHLDAVPDSKTAANGILLDPYPRNVSTAEIDRTRANYLLRTLFRSQVDNTGARTESVRLSTTASSPQIYRWLALAGLLTSAQLESSLAQDLETSRSDRTCQPGDIMAALKDFDDTFQLVHDVLALPVYWELPELVKAMALLIESFETSPDEEDATGLPTASAPANSHRALVNGELESQLEVQSGLAERELQLAVSTLSNGLQLRSETFRIIVDRLGAFPQKAITEAMRAMMRHEDLIFFVRVLRVEMLTGGWQNQYLGADGEGEPVDAPEVVGVVAARTGNEEGDVPSDSAMGRISVLMKCAVDAIGISGWLVGESADSFATTGMLQELKAEISACLEGLYDFESLGSLLEELYRYEYALDKAQATSKLPKRLLASADAPFDTLQTLPLGSTMDAGSGAAWTAEGKKSSRALTAERRAKVGRYVFERIRI</sequence>
<dbReference type="OrthoDB" id="5330858at2759"/>
<evidence type="ECO:0000313" key="2">
    <source>
        <dbReference type="EMBL" id="EMC98265.1"/>
    </source>
</evidence>
<dbReference type="AlphaFoldDB" id="M2NGX5"/>
<dbReference type="STRING" id="717646.M2NGX5"/>
<name>M2NGX5_BAUPA</name>
<reference evidence="2 3" key="1">
    <citation type="journal article" date="2012" name="PLoS Pathog.">
        <title>Diverse lifestyles and strategies of plant pathogenesis encoded in the genomes of eighteen Dothideomycetes fungi.</title>
        <authorList>
            <person name="Ohm R.A."/>
            <person name="Feau N."/>
            <person name="Henrissat B."/>
            <person name="Schoch C.L."/>
            <person name="Horwitz B.A."/>
            <person name="Barry K.W."/>
            <person name="Condon B.J."/>
            <person name="Copeland A.C."/>
            <person name="Dhillon B."/>
            <person name="Glaser F."/>
            <person name="Hesse C.N."/>
            <person name="Kosti I."/>
            <person name="LaButti K."/>
            <person name="Lindquist E.A."/>
            <person name="Lucas S."/>
            <person name="Salamov A.A."/>
            <person name="Bradshaw R.E."/>
            <person name="Ciuffetti L."/>
            <person name="Hamelin R.C."/>
            <person name="Kema G.H.J."/>
            <person name="Lawrence C."/>
            <person name="Scott J.A."/>
            <person name="Spatafora J.W."/>
            <person name="Turgeon B.G."/>
            <person name="de Wit P.J.G.M."/>
            <person name="Zhong S."/>
            <person name="Goodwin S.B."/>
            <person name="Grigoriev I.V."/>
        </authorList>
    </citation>
    <scope>NUCLEOTIDE SEQUENCE [LARGE SCALE GENOMIC DNA]</scope>
    <source>
        <strain evidence="2 3">UAMH 10762</strain>
    </source>
</reference>
<feature type="domain" description="Utp8 beta-propeller" evidence="1">
    <location>
        <begin position="3"/>
        <end position="259"/>
    </location>
</feature>
<dbReference type="HOGENOM" id="CLU_013566_0_0_1"/>
<dbReference type="InterPro" id="IPR018843">
    <property type="entry name" value="Utp8_b-prop"/>
</dbReference>
<dbReference type="KEGG" id="bcom:BAUCODRAFT_32278"/>
<protein>
    <recommendedName>
        <fullName evidence="1">Utp8 beta-propeller domain-containing protein</fullName>
    </recommendedName>
</protein>
<accession>M2NGX5</accession>
<dbReference type="eggNOG" id="ENOG502S1FV">
    <property type="taxonomic scope" value="Eukaryota"/>
</dbReference>
<dbReference type="Pfam" id="PF10395">
    <property type="entry name" value="Utp8_b_propeller"/>
    <property type="match status" value="1"/>
</dbReference>
<dbReference type="EMBL" id="KB445553">
    <property type="protein sequence ID" value="EMC98265.1"/>
    <property type="molecule type" value="Genomic_DNA"/>
</dbReference>
<dbReference type="GeneID" id="19111732"/>
<evidence type="ECO:0000259" key="1">
    <source>
        <dbReference type="Pfam" id="PF10395"/>
    </source>
</evidence>
<keyword evidence="3" id="KW-1185">Reference proteome</keyword>
<organism evidence="2 3">
    <name type="scientific">Baudoinia panamericana (strain UAMH 10762)</name>
    <name type="common">Angels' share fungus</name>
    <name type="synonym">Baudoinia compniacensis (strain UAMH 10762)</name>
    <dbReference type="NCBI Taxonomy" id="717646"/>
    <lineage>
        <taxon>Eukaryota</taxon>
        <taxon>Fungi</taxon>
        <taxon>Dikarya</taxon>
        <taxon>Ascomycota</taxon>
        <taxon>Pezizomycotina</taxon>
        <taxon>Dothideomycetes</taxon>
        <taxon>Dothideomycetidae</taxon>
        <taxon>Mycosphaerellales</taxon>
        <taxon>Teratosphaeriaceae</taxon>
        <taxon>Baudoinia</taxon>
    </lineage>
</organism>
<dbReference type="Proteomes" id="UP000011761">
    <property type="component" value="Unassembled WGS sequence"/>
</dbReference>
<proteinExistence type="predicted"/>
<dbReference type="RefSeq" id="XP_007674440.1">
    <property type="nucleotide sequence ID" value="XM_007676250.1"/>
</dbReference>
<gene>
    <name evidence="2" type="ORF">BAUCODRAFT_32278</name>
</gene>